<reference evidence="3" key="1">
    <citation type="submission" date="2016-10" db="EMBL/GenBank/DDBJ databases">
        <authorList>
            <person name="Varghese N."/>
            <person name="Submissions S."/>
        </authorList>
    </citation>
    <scope>NUCLEOTIDE SEQUENCE [LARGE SCALE GENOMIC DNA]</scope>
    <source>
        <strain evidence="3">LMG 24000</strain>
    </source>
</reference>
<dbReference type="EMBL" id="FNRQ01000005">
    <property type="protein sequence ID" value="SEB05467.1"/>
    <property type="molecule type" value="Genomic_DNA"/>
</dbReference>
<dbReference type="Proteomes" id="UP000198638">
    <property type="component" value="Unassembled WGS sequence"/>
</dbReference>
<dbReference type="PANTHER" id="PTHR33608:SF6">
    <property type="entry name" value="BLL2464 PROTEIN"/>
    <property type="match status" value="1"/>
</dbReference>
<dbReference type="PANTHER" id="PTHR33608">
    <property type="entry name" value="BLL2464 PROTEIN"/>
    <property type="match status" value="1"/>
</dbReference>
<sequence length="287" mass="31776">MKPLVEFHYRMPGRASGFRPGSHPGTSFGVGQEFALHARLFDHPDPRRLDLRASQRAVPPQWLVRLNLQRVAVPVYIAVDVSASMLFGATRPKLHLAADFVEALGYSAFRAGDQLGMLAFDADERDDLFVPARQGRGVGDEMSATLRRLSGTAGKSGGIEGLERALSRLAGRRSLVFLVSDFHWPLGRLAAVLDTLVSARVVPMVVWDRSEIEPPGVGSMLVVSDVESGKGRTLWLRRRLVQQWRDNVASRRRELAELFGKCGISPFYVEGTFDAESVSRYFLETVA</sequence>
<dbReference type="OrthoDB" id="8996492at2"/>
<dbReference type="InterPro" id="IPR002881">
    <property type="entry name" value="DUF58"/>
</dbReference>
<keyword evidence="3" id="KW-1185">Reference proteome</keyword>
<evidence type="ECO:0000313" key="2">
    <source>
        <dbReference type="EMBL" id="SEB05467.1"/>
    </source>
</evidence>
<accession>A0A1H4G7P5</accession>
<feature type="domain" description="DUF58" evidence="1">
    <location>
        <begin position="47"/>
        <end position="242"/>
    </location>
</feature>
<gene>
    <name evidence="2" type="ORF">SAMN05192564_105360</name>
</gene>
<name>A0A1H4G7P5_9BURK</name>
<protein>
    <recommendedName>
        <fullName evidence="1">DUF58 domain-containing protein</fullName>
    </recommendedName>
</protein>
<evidence type="ECO:0000313" key="3">
    <source>
        <dbReference type="Proteomes" id="UP000198638"/>
    </source>
</evidence>
<dbReference type="AlphaFoldDB" id="A0A1H4G7P5"/>
<evidence type="ECO:0000259" key="1">
    <source>
        <dbReference type="Pfam" id="PF01882"/>
    </source>
</evidence>
<dbReference type="Gene3D" id="3.40.50.410">
    <property type="entry name" value="von Willebrand factor, type A domain"/>
    <property type="match status" value="1"/>
</dbReference>
<dbReference type="RefSeq" id="WP_090535238.1">
    <property type="nucleotide sequence ID" value="NZ_FNRQ01000005.1"/>
</dbReference>
<organism evidence="2 3">
    <name type="scientific">Paraburkholderia sartisoli</name>
    <dbReference type="NCBI Taxonomy" id="83784"/>
    <lineage>
        <taxon>Bacteria</taxon>
        <taxon>Pseudomonadati</taxon>
        <taxon>Pseudomonadota</taxon>
        <taxon>Betaproteobacteria</taxon>
        <taxon>Burkholderiales</taxon>
        <taxon>Burkholderiaceae</taxon>
        <taxon>Paraburkholderia</taxon>
    </lineage>
</organism>
<dbReference type="STRING" id="83784.SAMN05192564_105360"/>
<dbReference type="Pfam" id="PF01882">
    <property type="entry name" value="DUF58"/>
    <property type="match status" value="1"/>
</dbReference>
<dbReference type="InterPro" id="IPR036465">
    <property type="entry name" value="vWFA_dom_sf"/>
</dbReference>
<proteinExistence type="predicted"/>
<dbReference type="SUPFAM" id="SSF53300">
    <property type="entry name" value="vWA-like"/>
    <property type="match status" value="1"/>
</dbReference>